<keyword evidence="1" id="KW-0472">Membrane</keyword>
<dbReference type="PANTHER" id="PTHR31061">
    <property type="entry name" value="LD22376P"/>
    <property type="match status" value="1"/>
</dbReference>
<evidence type="ECO:0000313" key="3">
    <source>
        <dbReference type="EMBL" id="OUP32723.1"/>
    </source>
</evidence>
<protein>
    <submittedName>
        <fullName evidence="3">DUF5009 domain-containing protein</fullName>
    </submittedName>
</protein>
<feature type="transmembrane region" description="Helical" evidence="1">
    <location>
        <begin position="46"/>
        <end position="67"/>
    </location>
</feature>
<evidence type="ECO:0000313" key="4">
    <source>
        <dbReference type="Proteomes" id="UP000196587"/>
    </source>
</evidence>
<organism evidence="3 4">
    <name type="scientific">Bacteroides clarus</name>
    <dbReference type="NCBI Taxonomy" id="626929"/>
    <lineage>
        <taxon>Bacteria</taxon>
        <taxon>Pseudomonadati</taxon>
        <taxon>Bacteroidota</taxon>
        <taxon>Bacteroidia</taxon>
        <taxon>Bacteroidales</taxon>
        <taxon>Bacteroidaceae</taxon>
        <taxon>Bacteroides</taxon>
    </lineage>
</organism>
<feature type="transmembrane region" description="Helical" evidence="1">
    <location>
        <begin position="262"/>
        <end position="281"/>
    </location>
</feature>
<sequence length="374" mass="42641">MAQTSNHRLLALDVIRGITIAGMIMVNNPGSWQYIYSPLQHSQWNGLTPTDLVYPFFMFIMGVAIHFSMQKFNRIDKRVTFKIIRRTVALFAVGISLECFSNLCNGIFSWENLRILGVMQRLALAYCGGAFLTILLPKKYYLGTAGILLLIYIILLQYFNGYVHSADNLISVIDIKLLGANHLTQEVAKGGNFPFEPEGLLSTIPCWAHVLLGTYVGYLITSTSDNKEKIRKIVLFGIITLFMGFLLQYLDPINKKLWTTSYTLVTCGAASLFLVLLIEVIDIRQQKKWTRFFEAFGVNPLFMYCLAWIVSVLFNLSFIPYEGQTLSIKALVYQQVLQPVLDEKASSLLYALLYIGLIWIPGYLLYRRRIYIKL</sequence>
<comment type="caution">
    <text evidence="3">The sequence shown here is derived from an EMBL/GenBank/DDBJ whole genome shotgun (WGS) entry which is preliminary data.</text>
</comment>
<dbReference type="EMBL" id="NFKE01000011">
    <property type="protein sequence ID" value="OUP32723.1"/>
    <property type="molecule type" value="Genomic_DNA"/>
</dbReference>
<keyword evidence="1" id="KW-0812">Transmembrane</keyword>
<feature type="transmembrane region" description="Helical" evidence="1">
    <location>
        <begin position="114"/>
        <end position="135"/>
    </location>
</feature>
<feature type="transmembrane region" description="Helical" evidence="1">
    <location>
        <begin position="347"/>
        <end position="366"/>
    </location>
</feature>
<evidence type="ECO:0000259" key="2">
    <source>
        <dbReference type="Pfam" id="PF07786"/>
    </source>
</evidence>
<feature type="domain" description="Heparan-alpha-glucosaminide N-acetyltransferase catalytic" evidence="2">
    <location>
        <begin position="8"/>
        <end position="227"/>
    </location>
</feature>
<dbReference type="Pfam" id="PF07786">
    <property type="entry name" value="HGSNAT_cat"/>
    <property type="match status" value="1"/>
</dbReference>
<proteinExistence type="predicted"/>
<feature type="transmembrane region" description="Helical" evidence="1">
    <location>
        <begin position="233"/>
        <end position="250"/>
    </location>
</feature>
<feature type="transmembrane region" description="Helical" evidence="1">
    <location>
        <begin position="9"/>
        <end position="26"/>
    </location>
</feature>
<dbReference type="InterPro" id="IPR012429">
    <property type="entry name" value="HGSNAT_cat"/>
</dbReference>
<feature type="transmembrane region" description="Helical" evidence="1">
    <location>
        <begin position="200"/>
        <end position="221"/>
    </location>
</feature>
<gene>
    <name evidence="3" type="ORF">B5F24_13880</name>
</gene>
<dbReference type="AlphaFoldDB" id="A0A1Y4JJN4"/>
<dbReference type="PANTHER" id="PTHR31061:SF24">
    <property type="entry name" value="LD22376P"/>
    <property type="match status" value="1"/>
</dbReference>
<dbReference type="Proteomes" id="UP000196587">
    <property type="component" value="Unassembled WGS sequence"/>
</dbReference>
<name>A0A1Y4JJN4_9BACE</name>
<accession>A0A1Y4JJN4</accession>
<feature type="transmembrane region" description="Helical" evidence="1">
    <location>
        <begin position="301"/>
        <end position="321"/>
    </location>
</feature>
<keyword evidence="1" id="KW-1133">Transmembrane helix</keyword>
<feature type="transmembrane region" description="Helical" evidence="1">
    <location>
        <begin position="88"/>
        <end position="108"/>
    </location>
</feature>
<reference evidence="4" key="1">
    <citation type="submission" date="2017-04" db="EMBL/GenBank/DDBJ databases">
        <title>Function of individual gut microbiota members based on whole genome sequencing of pure cultures obtained from chicken caecum.</title>
        <authorList>
            <person name="Medvecky M."/>
            <person name="Cejkova D."/>
            <person name="Polansky O."/>
            <person name="Karasova D."/>
            <person name="Kubasova T."/>
            <person name="Cizek A."/>
            <person name="Rychlik I."/>
        </authorList>
    </citation>
    <scope>NUCLEOTIDE SEQUENCE [LARGE SCALE GENOMIC DNA]</scope>
    <source>
        <strain evidence="4">An189</strain>
    </source>
</reference>
<feature type="transmembrane region" description="Helical" evidence="1">
    <location>
        <begin position="140"/>
        <end position="159"/>
    </location>
</feature>
<evidence type="ECO:0000256" key="1">
    <source>
        <dbReference type="SAM" id="Phobius"/>
    </source>
</evidence>